<dbReference type="SUPFAM" id="SSF56801">
    <property type="entry name" value="Acetyl-CoA synthetase-like"/>
    <property type="match status" value="1"/>
</dbReference>
<dbReference type="PANTHER" id="PTHR43767">
    <property type="entry name" value="LONG-CHAIN-FATTY-ACID--COA LIGASE"/>
    <property type="match status" value="1"/>
</dbReference>
<dbReference type="NCBIfam" id="NF004837">
    <property type="entry name" value="PRK06187.1"/>
    <property type="match status" value="1"/>
</dbReference>
<dbReference type="InterPro" id="IPR050237">
    <property type="entry name" value="ATP-dep_AMP-bd_enzyme"/>
</dbReference>
<dbReference type="EMBL" id="JBHTBW010000032">
    <property type="protein sequence ID" value="MFC7441696.1"/>
    <property type="molecule type" value="Genomic_DNA"/>
</dbReference>
<dbReference type="InterPro" id="IPR000873">
    <property type="entry name" value="AMP-dep_synth/lig_dom"/>
</dbReference>
<dbReference type="EC" id="6.2.1.3" evidence="3"/>
<dbReference type="RefSeq" id="WP_379865060.1">
    <property type="nucleotide sequence ID" value="NZ_JBHTBW010000032.1"/>
</dbReference>
<protein>
    <submittedName>
        <fullName evidence="3">Long-chain-fatty-acid--CoA ligase</fullName>
        <ecNumber evidence="3">6.2.1.3</ecNumber>
    </submittedName>
</protein>
<evidence type="ECO:0000259" key="1">
    <source>
        <dbReference type="Pfam" id="PF00501"/>
    </source>
</evidence>
<organism evidence="3 4">
    <name type="scientific">Laceyella putida</name>
    <dbReference type="NCBI Taxonomy" id="110101"/>
    <lineage>
        <taxon>Bacteria</taxon>
        <taxon>Bacillati</taxon>
        <taxon>Bacillota</taxon>
        <taxon>Bacilli</taxon>
        <taxon>Bacillales</taxon>
        <taxon>Thermoactinomycetaceae</taxon>
        <taxon>Laceyella</taxon>
    </lineage>
</organism>
<dbReference type="InterPro" id="IPR042099">
    <property type="entry name" value="ANL_N_sf"/>
</dbReference>
<dbReference type="PANTHER" id="PTHR43767:SF1">
    <property type="entry name" value="NONRIBOSOMAL PEPTIDE SYNTHASE PES1 (EUROFUNG)-RELATED"/>
    <property type="match status" value="1"/>
</dbReference>
<dbReference type="GO" id="GO:0004467">
    <property type="term" value="F:long-chain fatty acid-CoA ligase activity"/>
    <property type="evidence" value="ECO:0007669"/>
    <property type="project" value="UniProtKB-EC"/>
</dbReference>
<dbReference type="CDD" id="cd17631">
    <property type="entry name" value="FACL_FadD13-like"/>
    <property type="match status" value="1"/>
</dbReference>
<name>A0ABW2RLT0_9BACL</name>
<keyword evidence="4" id="KW-1185">Reference proteome</keyword>
<proteinExistence type="predicted"/>
<sequence>MILTKALIRAAKNEGKRTAVVDGDVTLTYGELAERVSRLKQALKAQGIGKGDRVALLLFNDFRYLELFYAVTALGAIVVPLNFRLGRLEIVELLQDCTPKAFFFHPEFAPMLPQIAMRVMSIRLFVRVDGQAGAESGFIKEYESLLRGVAPQPLTYDGVAPDDVAGIFYTGGTTGRPKGVMLTHANLVSNAYHGVVAFRFDRSTKYLHAAPMFHLADGACTFAVTLVGGAHHHLRAFQPGAFLEWVGRHKPTACLLVPTMVNLIVNDPHVEEADCSSLRQLVYGGSPMPVEVLQKAQALWPHISFIQGYGMSEAAPLVTTLAPEDHQPADSVRLASCGQPIVGVEVKLVDERGNEAGVGEVGEIIVRGPNVMKGYWNQPELTAEAIRDGWYHSGDLAYRDEEHYFYIVDRKKDMIVTGGENVYSVEVEQVLYRHPVVVEAAVIGVPDPVWGEAVKAIVVKRNGPEADEQALIDFCRRQLAGFKVPKSVEWVDELPKSGAGKILKRKLREAYWAGREKKVN</sequence>
<dbReference type="Proteomes" id="UP001596500">
    <property type="component" value="Unassembled WGS sequence"/>
</dbReference>
<comment type="caution">
    <text evidence="3">The sequence shown here is derived from an EMBL/GenBank/DDBJ whole genome shotgun (WGS) entry which is preliminary data.</text>
</comment>
<evidence type="ECO:0000259" key="2">
    <source>
        <dbReference type="Pfam" id="PF13193"/>
    </source>
</evidence>
<dbReference type="Gene3D" id="3.40.50.12780">
    <property type="entry name" value="N-terminal domain of ligase-like"/>
    <property type="match status" value="1"/>
</dbReference>
<dbReference type="PROSITE" id="PS00455">
    <property type="entry name" value="AMP_BINDING"/>
    <property type="match status" value="1"/>
</dbReference>
<evidence type="ECO:0000313" key="3">
    <source>
        <dbReference type="EMBL" id="MFC7441696.1"/>
    </source>
</evidence>
<dbReference type="Pfam" id="PF13193">
    <property type="entry name" value="AMP-binding_C"/>
    <property type="match status" value="1"/>
</dbReference>
<keyword evidence="3" id="KW-0436">Ligase</keyword>
<reference evidence="4" key="1">
    <citation type="journal article" date="2019" name="Int. J. Syst. Evol. Microbiol.">
        <title>The Global Catalogue of Microorganisms (GCM) 10K type strain sequencing project: providing services to taxonomists for standard genome sequencing and annotation.</title>
        <authorList>
            <consortium name="The Broad Institute Genomics Platform"/>
            <consortium name="The Broad Institute Genome Sequencing Center for Infectious Disease"/>
            <person name="Wu L."/>
            <person name="Ma J."/>
        </authorList>
    </citation>
    <scope>NUCLEOTIDE SEQUENCE [LARGE SCALE GENOMIC DNA]</scope>
    <source>
        <strain evidence="4">CGMCC 1.12942</strain>
    </source>
</reference>
<feature type="domain" description="AMP-dependent synthetase/ligase" evidence="1">
    <location>
        <begin position="9"/>
        <end position="376"/>
    </location>
</feature>
<dbReference type="InterPro" id="IPR025110">
    <property type="entry name" value="AMP-bd_C"/>
</dbReference>
<gene>
    <name evidence="3" type="ORF">ACFQNG_11285</name>
</gene>
<dbReference type="Pfam" id="PF00501">
    <property type="entry name" value="AMP-binding"/>
    <property type="match status" value="1"/>
</dbReference>
<dbReference type="InterPro" id="IPR045851">
    <property type="entry name" value="AMP-bd_C_sf"/>
</dbReference>
<dbReference type="Gene3D" id="3.30.300.30">
    <property type="match status" value="1"/>
</dbReference>
<accession>A0ABW2RLT0</accession>
<feature type="domain" description="AMP-binding enzyme C-terminal" evidence="2">
    <location>
        <begin position="426"/>
        <end position="501"/>
    </location>
</feature>
<evidence type="ECO:0000313" key="4">
    <source>
        <dbReference type="Proteomes" id="UP001596500"/>
    </source>
</evidence>
<dbReference type="InterPro" id="IPR020845">
    <property type="entry name" value="AMP-binding_CS"/>
</dbReference>